<proteinExistence type="predicted"/>
<dbReference type="AlphaFoldDB" id="A0AAJ0F7H8"/>
<name>A0AAJ0F7H8_9PEZI</name>
<evidence type="ECO:0000313" key="1">
    <source>
        <dbReference type="EMBL" id="KAK1751169.1"/>
    </source>
</evidence>
<organism evidence="1 2">
    <name type="scientific">Echria macrotheca</name>
    <dbReference type="NCBI Taxonomy" id="438768"/>
    <lineage>
        <taxon>Eukaryota</taxon>
        <taxon>Fungi</taxon>
        <taxon>Dikarya</taxon>
        <taxon>Ascomycota</taxon>
        <taxon>Pezizomycotina</taxon>
        <taxon>Sordariomycetes</taxon>
        <taxon>Sordariomycetidae</taxon>
        <taxon>Sordariales</taxon>
        <taxon>Schizotheciaceae</taxon>
        <taxon>Echria</taxon>
    </lineage>
</organism>
<sequence length="96" mass="10393">MPSKDIFAPGAANIIDLFKASLIPSTSSRRMQLRRTFVTPSMGLWILTHAHAATFDKGFTVDELPALFGTTVIVALGAAGQERGFDAVEMGILKHY</sequence>
<dbReference type="Proteomes" id="UP001239445">
    <property type="component" value="Unassembled WGS sequence"/>
</dbReference>
<comment type="caution">
    <text evidence="1">The sequence shown here is derived from an EMBL/GenBank/DDBJ whole genome shotgun (WGS) entry which is preliminary data.</text>
</comment>
<evidence type="ECO:0000313" key="2">
    <source>
        <dbReference type="Proteomes" id="UP001239445"/>
    </source>
</evidence>
<protein>
    <submittedName>
        <fullName evidence="1">Uncharacterized protein</fullName>
    </submittedName>
</protein>
<accession>A0AAJ0F7H8</accession>
<dbReference type="EMBL" id="MU839843">
    <property type="protein sequence ID" value="KAK1751169.1"/>
    <property type="molecule type" value="Genomic_DNA"/>
</dbReference>
<reference evidence="1" key="1">
    <citation type="submission" date="2023-06" db="EMBL/GenBank/DDBJ databases">
        <title>Genome-scale phylogeny and comparative genomics of the fungal order Sordariales.</title>
        <authorList>
            <consortium name="Lawrence Berkeley National Laboratory"/>
            <person name="Hensen N."/>
            <person name="Bonometti L."/>
            <person name="Westerberg I."/>
            <person name="Brannstrom I.O."/>
            <person name="Guillou S."/>
            <person name="Cros-Aarteil S."/>
            <person name="Calhoun S."/>
            <person name="Haridas S."/>
            <person name="Kuo A."/>
            <person name="Mondo S."/>
            <person name="Pangilinan J."/>
            <person name="Riley R."/>
            <person name="Labutti K."/>
            <person name="Andreopoulos B."/>
            <person name="Lipzen A."/>
            <person name="Chen C."/>
            <person name="Yanf M."/>
            <person name="Daum C."/>
            <person name="Ng V."/>
            <person name="Clum A."/>
            <person name="Steindorff A."/>
            <person name="Ohm R."/>
            <person name="Martin F."/>
            <person name="Silar P."/>
            <person name="Natvig D."/>
            <person name="Lalanne C."/>
            <person name="Gautier V."/>
            <person name="Ament-Velasquez S.L."/>
            <person name="Kruys A."/>
            <person name="Hutchinson M.I."/>
            <person name="Powell A.J."/>
            <person name="Barry K."/>
            <person name="Miller A.N."/>
            <person name="Grigoriev I.V."/>
            <person name="Debuchy R."/>
            <person name="Gladieux P."/>
            <person name="Thoren M.H."/>
            <person name="Johannesson H."/>
        </authorList>
    </citation>
    <scope>NUCLEOTIDE SEQUENCE</scope>
    <source>
        <strain evidence="1">PSN4</strain>
    </source>
</reference>
<gene>
    <name evidence="1" type="ORF">QBC47DRAFT_406425</name>
</gene>
<keyword evidence="2" id="KW-1185">Reference proteome</keyword>